<dbReference type="AlphaFoldDB" id="A0A6N2AS90"/>
<gene>
    <name evidence="1" type="ORF">EJD97_023316</name>
</gene>
<accession>A0A6N2AS90</accession>
<sequence>MVGALQLRCAKPCLTEAYFGHNAGAPCQTLGRTTGTPRQLARCDLGKDRPTCECKNFNNFLFISWNPQIIPFSIAPPTH</sequence>
<name>A0A6N2AS90_SOLCI</name>
<proteinExistence type="predicted"/>
<protein>
    <submittedName>
        <fullName evidence="1">Uncharacterized protein</fullName>
    </submittedName>
</protein>
<comment type="caution">
    <text evidence="1">The sequence shown here is derived from an EMBL/GenBank/DDBJ whole genome shotgun (WGS) entry which is preliminary data.</text>
</comment>
<reference evidence="1" key="1">
    <citation type="submission" date="2019-05" db="EMBL/GenBank/DDBJ databases">
        <title>The de novo reference genome and transcriptome assemblies of the wild tomato species Solanum chilense.</title>
        <authorList>
            <person name="Stam R."/>
            <person name="Nosenko T."/>
            <person name="Hoerger A.C."/>
            <person name="Stephan W."/>
            <person name="Seidel M.A."/>
            <person name="Kuhn J.M.M."/>
            <person name="Haberer G."/>
            <person name="Tellier A."/>
        </authorList>
    </citation>
    <scope>NUCLEOTIDE SEQUENCE</scope>
    <source>
        <tissue evidence="1">Mature leaves</tissue>
    </source>
</reference>
<dbReference type="EMBL" id="RXGB01007555">
    <property type="protein sequence ID" value="TMW85332.1"/>
    <property type="molecule type" value="Genomic_DNA"/>
</dbReference>
<evidence type="ECO:0000313" key="1">
    <source>
        <dbReference type="EMBL" id="TMW85332.1"/>
    </source>
</evidence>
<organism evidence="1">
    <name type="scientific">Solanum chilense</name>
    <name type="common">Tomato</name>
    <name type="synonym">Lycopersicon chilense</name>
    <dbReference type="NCBI Taxonomy" id="4083"/>
    <lineage>
        <taxon>Eukaryota</taxon>
        <taxon>Viridiplantae</taxon>
        <taxon>Streptophyta</taxon>
        <taxon>Embryophyta</taxon>
        <taxon>Tracheophyta</taxon>
        <taxon>Spermatophyta</taxon>
        <taxon>Magnoliopsida</taxon>
        <taxon>eudicotyledons</taxon>
        <taxon>Gunneridae</taxon>
        <taxon>Pentapetalae</taxon>
        <taxon>asterids</taxon>
        <taxon>lamiids</taxon>
        <taxon>Solanales</taxon>
        <taxon>Solanaceae</taxon>
        <taxon>Solanoideae</taxon>
        <taxon>Solaneae</taxon>
        <taxon>Solanum</taxon>
        <taxon>Solanum subgen. Lycopersicon</taxon>
    </lineage>
</organism>